<proteinExistence type="predicted"/>
<evidence type="ECO:0000313" key="1">
    <source>
        <dbReference type="EMBL" id="KRH94067.1"/>
    </source>
</evidence>
<keyword evidence="2" id="KW-1185">Reference proteome</keyword>
<accession>A0A0R0LXP5</accession>
<dbReference type="VEuPathDB" id="MicrosporidiaDB:M153_393000495"/>
<dbReference type="AlphaFoldDB" id="A0A0R0LXP5"/>
<comment type="caution">
    <text evidence="1">The sequence shown here is derived from an EMBL/GenBank/DDBJ whole genome shotgun (WGS) entry which is preliminary data.</text>
</comment>
<sequence length="165" mass="19303">MPSDSEKENTNFAQELSFLVNTDTNDTLLSNTVRHKNLNDQFSENTIGRLELEESLNISPNIITPIINDELIINNSLEYLINFFKNDTESFFDCFNYLKIDENIEKFEKLANIAILLKIDQSKICDRMTSQHFQERYIATYIFVNMAIFQLKTEKSVKKNKNLDD</sequence>
<reference evidence="1 2" key="1">
    <citation type="submission" date="2015-07" db="EMBL/GenBank/DDBJ databases">
        <title>The genome of Pseudoloma neurophilia, a relevant intracellular parasite of the zebrafish.</title>
        <authorList>
            <person name="Ndikumana S."/>
            <person name="Pelin A."/>
            <person name="Sanders J."/>
            <person name="Corradi N."/>
        </authorList>
    </citation>
    <scope>NUCLEOTIDE SEQUENCE [LARGE SCALE GENOMIC DNA]</scope>
    <source>
        <strain evidence="1 2">MK1</strain>
    </source>
</reference>
<evidence type="ECO:0000313" key="2">
    <source>
        <dbReference type="Proteomes" id="UP000051530"/>
    </source>
</evidence>
<protein>
    <submittedName>
        <fullName evidence="1">Putative Armadillo-like helical protein</fullName>
    </submittedName>
</protein>
<name>A0A0R0LXP5_9MICR</name>
<feature type="non-terminal residue" evidence="1">
    <location>
        <position position="165"/>
    </location>
</feature>
<dbReference type="Proteomes" id="UP000051530">
    <property type="component" value="Unassembled WGS sequence"/>
</dbReference>
<dbReference type="EMBL" id="LGUB01000142">
    <property type="protein sequence ID" value="KRH94067.1"/>
    <property type="molecule type" value="Genomic_DNA"/>
</dbReference>
<gene>
    <name evidence="1" type="ORF">M153_393000495</name>
</gene>
<organism evidence="1 2">
    <name type="scientific">Pseudoloma neurophilia</name>
    <dbReference type="NCBI Taxonomy" id="146866"/>
    <lineage>
        <taxon>Eukaryota</taxon>
        <taxon>Fungi</taxon>
        <taxon>Fungi incertae sedis</taxon>
        <taxon>Microsporidia</taxon>
        <taxon>Pseudoloma</taxon>
    </lineage>
</organism>